<sequence>MWEGARRGDAQVRRRQSNDGLLMGWAIDFTLDGLNTITNLQRAIDTSKKSTSSGSVYTYFMERTRIYDFEANSLPLRTQLVSKRVGSKNQVHVERFSSLRMATHIGTKQSSTMPTSIQTYIFLSTKHRIGEAAPTSISRDWERNGFNDVGAM</sequence>
<proteinExistence type="predicted"/>
<dbReference type="Proteomes" id="UP000783213">
    <property type="component" value="Unassembled WGS sequence"/>
</dbReference>
<gene>
    <name evidence="1" type="ORF">EAE98_008810</name>
</gene>
<organism evidence="1 2">
    <name type="scientific">Botrytis deweyae</name>
    <dbReference type="NCBI Taxonomy" id="2478750"/>
    <lineage>
        <taxon>Eukaryota</taxon>
        <taxon>Fungi</taxon>
        <taxon>Dikarya</taxon>
        <taxon>Ascomycota</taxon>
        <taxon>Pezizomycotina</taxon>
        <taxon>Leotiomycetes</taxon>
        <taxon>Helotiales</taxon>
        <taxon>Sclerotiniaceae</taxon>
        <taxon>Botrytis</taxon>
    </lineage>
</organism>
<name>A0ABQ7ID49_9HELO</name>
<accession>A0ABQ7ID49</accession>
<evidence type="ECO:0000313" key="1">
    <source>
        <dbReference type="EMBL" id="KAF7920781.1"/>
    </source>
</evidence>
<keyword evidence="2" id="KW-1185">Reference proteome</keyword>
<dbReference type="EMBL" id="RCSX01000024">
    <property type="protein sequence ID" value="KAF7920781.1"/>
    <property type="molecule type" value="Genomic_DNA"/>
</dbReference>
<dbReference type="RefSeq" id="XP_038807145.1">
    <property type="nucleotide sequence ID" value="XM_038956433.1"/>
</dbReference>
<reference evidence="1 2" key="1">
    <citation type="journal article" date="2020" name="Genome Biol. Evol.">
        <title>Comparative genomics of Sclerotiniaceae.</title>
        <authorList>
            <person name="Valero Jimenez C.A."/>
            <person name="Steentjes M."/>
            <person name="Scholten O.E."/>
            <person name="Van Kan J.A.L."/>
        </authorList>
    </citation>
    <scope>NUCLEOTIDE SEQUENCE [LARGE SCALE GENOMIC DNA]</scope>
    <source>
        <strain evidence="1 2">B1</strain>
    </source>
</reference>
<dbReference type="GeneID" id="62235583"/>
<protein>
    <submittedName>
        <fullName evidence="1">Uncharacterized protein</fullName>
    </submittedName>
</protein>
<evidence type="ECO:0000313" key="2">
    <source>
        <dbReference type="Proteomes" id="UP000783213"/>
    </source>
</evidence>
<comment type="caution">
    <text evidence="1">The sequence shown here is derived from an EMBL/GenBank/DDBJ whole genome shotgun (WGS) entry which is preliminary data.</text>
</comment>